<keyword evidence="6" id="KW-0285">Flavoprotein</keyword>
<organism evidence="12 13">
    <name type="scientific">Columba livia</name>
    <name type="common">Rock dove</name>
    <dbReference type="NCBI Taxonomy" id="8932"/>
    <lineage>
        <taxon>Eukaryota</taxon>
        <taxon>Metazoa</taxon>
        <taxon>Chordata</taxon>
        <taxon>Craniata</taxon>
        <taxon>Vertebrata</taxon>
        <taxon>Euteleostomi</taxon>
        <taxon>Archelosauria</taxon>
        <taxon>Archosauria</taxon>
        <taxon>Dinosauria</taxon>
        <taxon>Saurischia</taxon>
        <taxon>Theropoda</taxon>
        <taxon>Coelurosauria</taxon>
        <taxon>Aves</taxon>
        <taxon>Neognathae</taxon>
        <taxon>Neoaves</taxon>
        <taxon>Columbimorphae</taxon>
        <taxon>Columbiformes</taxon>
        <taxon>Columbidae</taxon>
        <taxon>Columba</taxon>
    </lineage>
</organism>
<comment type="caution">
    <text evidence="12">The sequence shown here is derived from an EMBL/GenBank/DDBJ whole genome shotgun (WGS) entry which is preliminary data.</text>
</comment>
<dbReference type="EMBL" id="AKCR02000464">
    <property type="protein sequence ID" value="PKK17071.1"/>
    <property type="molecule type" value="Genomic_DNA"/>
</dbReference>
<comment type="similarity">
    <text evidence="3">Belongs to the flavin monoamine oxidase family. FIG1 subfamily.</text>
</comment>
<dbReference type="InterPro" id="IPR050281">
    <property type="entry name" value="Flavin_monoamine_oxidase"/>
</dbReference>
<evidence type="ECO:0000256" key="4">
    <source>
        <dbReference type="ARBA" id="ARBA00012806"/>
    </source>
</evidence>
<keyword evidence="7" id="KW-0274">FAD</keyword>
<evidence type="ECO:0000313" key="13">
    <source>
        <dbReference type="Proteomes" id="UP000053872"/>
    </source>
</evidence>
<reference evidence="12 13" key="1">
    <citation type="journal article" date="2013" name="Science">
        <title>Genomic diversity and evolution of the head crest in the rock pigeon.</title>
        <authorList>
            <person name="Shapiro M.D."/>
            <person name="Kronenberg Z."/>
            <person name="Li C."/>
            <person name="Domyan E.T."/>
            <person name="Pan H."/>
            <person name="Campbell M."/>
            <person name="Tan H."/>
            <person name="Huff C.D."/>
            <person name="Hu H."/>
            <person name="Vickrey A.I."/>
            <person name="Nielsen S.C."/>
            <person name="Stringham S.A."/>
            <person name="Hu H."/>
            <person name="Willerslev E."/>
            <person name="Gilbert M.T."/>
            <person name="Yandell M."/>
            <person name="Zhang G."/>
            <person name="Wang J."/>
        </authorList>
    </citation>
    <scope>NUCLEOTIDE SEQUENCE [LARGE SCALE GENOMIC DNA]</scope>
    <source>
        <tissue evidence="12">Blood</tissue>
    </source>
</reference>
<dbReference type="AlphaFoldDB" id="A0A2I0LI08"/>
<feature type="non-terminal residue" evidence="12">
    <location>
        <position position="1"/>
    </location>
</feature>
<dbReference type="PANTHER" id="PTHR10742">
    <property type="entry name" value="FLAVIN MONOAMINE OXIDASE"/>
    <property type="match status" value="1"/>
</dbReference>
<evidence type="ECO:0000256" key="9">
    <source>
        <dbReference type="ARBA" id="ARBA00023157"/>
    </source>
</evidence>
<dbReference type="SUPFAM" id="SSF51905">
    <property type="entry name" value="FAD/NAD(P)-binding domain"/>
    <property type="match status" value="1"/>
</dbReference>
<dbReference type="GO" id="GO:0005576">
    <property type="term" value="C:extracellular region"/>
    <property type="evidence" value="ECO:0007669"/>
    <property type="project" value="UniProtKB-SubCell"/>
</dbReference>
<dbReference type="InterPro" id="IPR036188">
    <property type="entry name" value="FAD/NAD-bd_sf"/>
</dbReference>
<dbReference type="Pfam" id="PF01593">
    <property type="entry name" value="Amino_oxidase"/>
    <property type="match status" value="1"/>
</dbReference>
<dbReference type="InParanoid" id="A0A2I0LI08"/>
<proteinExistence type="inferred from homology"/>
<accession>A0A2I0LI08</accession>
<evidence type="ECO:0000256" key="5">
    <source>
        <dbReference type="ARBA" id="ARBA00022525"/>
    </source>
</evidence>
<dbReference type="GO" id="GO:0009063">
    <property type="term" value="P:amino acid catabolic process"/>
    <property type="evidence" value="ECO:0007669"/>
    <property type="project" value="TreeGrafter"/>
</dbReference>
<dbReference type="Gene3D" id="3.90.660.10">
    <property type="match status" value="1"/>
</dbReference>
<name>A0A2I0LI08_COLLI</name>
<dbReference type="FunFam" id="3.50.50.60:FF:000450">
    <property type="entry name" value="Amine oxidase"/>
    <property type="match status" value="1"/>
</dbReference>
<comment type="cofactor">
    <cofactor evidence="1">
        <name>FAD</name>
        <dbReference type="ChEBI" id="CHEBI:57692"/>
    </cofactor>
</comment>
<keyword evidence="5" id="KW-0964">Secreted</keyword>
<gene>
    <name evidence="12" type="primary">IL4I1</name>
    <name evidence="12" type="ORF">A306_00014992</name>
</gene>
<keyword evidence="9" id="KW-1015">Disulfide bond</keyword>
<protein>
    <recommendedName>
        <fullName evidence="4">L-amino-acid oxidase</fullName>
        <ecNumber evidence="4">1.4.3.2</ecNumber>
    </recommendedName>
</protein>
<evidence type="ECO:0000313" key="12">
    <source>
        <dbReference type="EMBL" id="PKK17071.1"/>
    </source>
</evidence>
<keyword evidence="8" id="KW-0560">Oxidoreductase</keyword>
<dbReference type="EC" id="1.4.3.2" evidence="4"/>
<evidence type="ECO:0000256" key="6">
    <source>
        <dbReference type="ARBA" id="ARBA00022630"/>
    </source>
</evidence>
<comment type="subcellular location">
    <subcellularLocation>
        <location evidence="2">Secreted</location>
    </subcellularLocation>
</comment>
<dbReference type="Gene3D" id="1.10.405.10">
    <property type="entry name" value="Guanine Nucleotide Dissociation Inhibitor, domain 1"/>
    <property type="match status" value="1"/>
</dbReference>
<keyword evidence="10" id="KW-0325">Glycoprotein</keyword>
<dbReference type="SUPFAM" id="SSF54373">
    <property type="entry name" value="FAD-linked reductases, C-terminal domain"/>
    <property type="match status" value="1"/>
</dbReference>
<feature type="domain" description="Amine oxidase" evidence="11">
    <location>
        <begin position="52"/>
        <end position="491"/>
    </location>
</feature>
<evidence type="ECO:0000256" key="3">
    <source>
        <dbReference type="ARBA" id="ARBA00005465"/>
    </source>
</evidence>
<evidence type="ECO:0000256" key="10">
    <source>
        <dbReference type="ARBA" id="ARBA00023180"/>
    </source>
</evidence>
<evidence type="ECO:0000259" key="11">
    <source>
        <dbReference type="Pfam" id="PF01593"/>
    </source>
</evidence>
<evidence type="ECO:0000256" key="7">
    <source>
        <dbReference type="ARBA" id="ARBA00022827"/>
    </source>
</evidence>
<evidence type="ECO:0000256" key="1">
    <source>
        <dbReference type="ARBA" id="ARBA00001974"/>
    </source>
</evidence>
<dbReference type="FunFam" id="1.10.405.10:FF:000004">
    <property type="entry name" value="Amine oxidase"/>
    <property type="match status" value="1"/>
</dbReference>
<evidence type="ECO:0000256" key="2">
    <source>
        <dbReference type="ARBA" id="ARBA00004613"/>
    </source>
</evidence>
<dbReference type="Gene3D" id="3.50.50.60">
    <property type="entry name" value="FAD/NAD(P)-binding domain"/>
    <property type="match status" value="1"/>
</dbReference>
<keyword evidence="13" id="KW-1185">Reference proteome</keyword>
<dbReference type="InterPro" id="IPR002937">
    <property type="entry name" value="Amino_oxidase"/>
</dbReference>
<dbReference type="STRING" id="8932.A0A2I0LI08"/>
<sequence>VLFQILLLVGLLGADEFPCFPDKDYEELLEIAKHGLKHTTHPVNVVIVGAGISGLTAAKLLRDAGHNVTVLEMSDRVGGRIWTYRPKGHDWYAELGAMRLPPSHRIVHEFIRQFNLRVTPFREDNNTWYAVNRVRKRTEEVNENPDVLNYPVDPSEEGKSATQLYREALNKAFQKFHGMDCKDFIKKYDSFSTKEYLIKEGNLSRGAVQMIGDLLNEDAGFYLSFISSVWNFEIFSNDSFSEIVGGFDQLPNAFHKMLPGVVRLNSAVEKIVQDKEKDEVQVFYQSVDTWAPKSITADYVLVTSSAKATRHIRFVPKLSISKTNALRSVHYASSTKIVLACSERFWEKDGIHGGRSITDRPSRFIYYPNHNFSSGVGVILASYTWNDDSEFFLPLTDDECLDVVFQDLAYIHQVNKDHLLSICNQHVIQKWQLDRHSLGAFASLTPYQFTDYSRVLFQNEGRLYFAGEHAAQPHAWIEASMKSAIRAARNISALAQGKQQTGRSWLKEDL</sequence>
<dbReference type="GO" id="GO:0001716">
    <property type="term" value="F:L-amino-acid oxidase activity"/>
    <property type="evidence" value="ECO:0007669"/>
    <property type="project" value="UniProtKB-EC"/>
</dbReference>
<dbReference type="Proteomes" id="UP000053872">
    <property type="component" value="Unassembled WGS sequence"/>
</dbReference>
<evidence type="ECO:0000256" key="8">
    <source>
        <dbReference type="ARBA" id="ARBA00023002"/>
    </source>
</evidence>
<dbReference type="PANTHER" id="PTHR10742:SF355">
    <property type="entry name" value="AMINE OXIDASE"/>
    <property type="match status" value="1"/>
</dbReference>